<sequence length="116" mass="13375">MHGPAIVGFNSTAGKRDYDIPYTFTFVPSFAYHRHKMSKNVSIFHDQGPNRYMRSKLTAKSSVWTNFKDKVPINRPVCPIIYDMLPKCENIPGRGIFCDNGSLRGLWIIEFVKKYV</sequence>
<reference evidence="2" key="1">
    <citation type="submission" date="2014-03" db="EMBL/GenBank/DDBJ databases">
        <authorList>
            <person name="Aksoy S."/>
            <person name="Warren W."/>
            <person name="Wilson R.K."/>
        </authorList>
    </citation>
    <scope>NUCLEOTIDE SEQUENCE [LARGE SCALE GENOMIC DNA]</scope>
    <source>
        <strain evidence="2">IAEA</strain>
    </source>
</reference>
<dbReference type="Proteomes" id="UP000092445">
    <property type="component" value="Unassembled WGS sequence"/>
</dbReference>
<reference evidence="1" key="2">
    <citation type="submission" date="2020-05" db="UniProtKB">
        <authorList>
            <consortium name="EnsemblMetazoa"/>
        </authorList>
    </citation>
    <scope>IDENTIFICATION</scope>
    <source>
        <strain evidence="1">IAEA</strain>
    </source>
</reference>
<evidence type="ECO:0000313" key="1">
    <source>
        <dbReference type="EnsemblMetazoa" id="GPAI027146-PA"/>
    </source>
</evidence>
<dbReference type="EnsemblMetazoa" id="GPAI027146-RA">
    <property type="protein sequence ID" value="GPAI027146-PA"/>
    <property type="gene ID" value="GPAI027146"/>
</dbReference>
<organism evidence="1 2">
    <name type="scientific">Glossina pallidipes</name>
    <name type="common">Tsetse fly</name>
    <dbReference type="NCBI Taxonomy" id="7398"/>
    <lineage>
        <taxon>Eukaryota</taxon>
        <taxon>Metazoa</taxon>
        <taxon>Ecdysozoa</taxon>
        <taxon>Arthropoda</taxon>
        <taxon>Hexapoda</taxon>
        <taxon>Insecta</taxon>
        <taxon>Pterygota</taxon>
        <taxon>Neoptera</taxon>
        <taxon>Endopterygota</taxon>
        <taxon>Diptera</taxon>
        <taxon>Brachycera</taxon>
        <taxon>Muscomorpha</taxon>
        <taxon>Hippoboscoidea</taxon>
        <taxon>Glossinidae</taxon>
        <taxon>Glossina</taxon>
    </lineage>
</organism>
<evidence type="ECO:0000313" key="2">
    <source>
        <dbReference type="Proteomes" id="UP000092445"/>
    </source>
</evidence>
<dbReference type="EnsemblMetazoa" id="GPAI013919-RA">
    <property type="protein sequence ID" value="GPAI013919-PA"/>
    <property type="gene ID" value="GPAI013919"/>
</dbReference>
<dbReference type="VEuPathDB" id="VectorBase:GPAI027146"/>
<keyword evidence="2" id="KW-1185">Reference proteome</keyword>
<protein>
    <submittedName>
        <fullName evidence="1">Uncharacterized protein</fullName>
    </submittedName>
</protein>
<accession>A0A1A9ZGH6</accession>
<name>A0A1A9ZGH6_GLOPL</name>
<dbReference type="VEuPathDB" id="VectorBase:GPAI013919"/>
<proteinExistence type="predicted"/>
<dbReference type="AlphaFoldDB" id="A0A1A9ZGH6"/>